<keyword evidence="2" id="KW-1185">Reference proteome</keyword>
<evidence type="ECO:0000313" key="2">
    <source>
        <dbReference type="Proteomes" id="UP000245698"/>
    </source>
</evidence>
<dbReference type="AlphaFoldDB" id="A0A2P9AHY2"/>
<organism evidence="1 2">
    <name type="scientific">Mesorhizobium delmotii</name>
    <dbReference type="NCBI Taxonomy" id="1631247"/>
    <lineage>
        <taxon>Bacteria</taxon>
        <taxon>Pseudomonadati</taxon>
        <taxon>Pseudomonadota</taxon>
        <taxon>Alphaproteobacteria</taxon>
        <taxon>Hyphomicrobiales</taxon>
        <taxon>Phyllobacteriaceae</taxon>
        <taxon>Mesorhizobium</taxon>
    </lineage>
</organism>
<dbReference type="SUPFAM" id="SSF53335">
    <property type="entry name" value="S-adenosyl-L-methionine-dependent methyltransferases"/>
    <property type="match status" value="1"/>
</dbReference>
<evidence type="ECO:0008006" key="3">
    <source>
        <dbReference type="Google" id="ProtNLM"/>
    </source>
</evidence>
<dbReference type="Proteomes" id="UP000245698">
    <property type="component" value="Unassembled WGS sequence"/>
</dbReference>
<dbReference type="Gene3D" id="3.40.50.150">
    <property type="entry name" value="Vaccinia Virus protein VP39"/>
    <property type="match status" value="1"/>
</dbReference>
<dbReference type="RefSeq" id="WP_123148131.1">
    <property type="nucleotide sequence ID" value="NZ_FUIG01000023.1"/>
</dbReference>
<sequence>MLEYHSWSTRLKALRCKLFGKTDFERWTDASEFEDWEERTKIIARLVPPGVRVIEFGVGMGKLQRHLDPSCQYTPSDLVSRGPGTIVLDLNQRPLPDLTAHAFDLAIFAGVLEYVHDLHSFIEWLRQQSPACIASYGCAAHPRHSLARLPETFRRAGAGWTNTFTETELIRLFADAGYGLAHAVDWHTAEGDERIFHFRDNDRTQAGSMFRAHPILS</sequence>
<protein>
    <recommendedName>
        <fullName evidence="3">Class I SAM-dependent methyltransferase</fullName>
    </recommendedName>
</protein>
<dbReference type="Pfam" id="PF13489">
    <property type="entry name" value="Methyltransf_23"/>
    <property type="match status" value="1"/>
</dbReference>
<accession>A0A2P9AHY2</accession>
<gene>
    <name evidence="1" type="ORF">BQ8482_170094</name>
</gene>
<proteinExistence type="predicted"/>
<name>A0A2P9AHY2_9HYPH</name>
<evidence type="ECO:0000313" key="1">
    <source>
        <dbReference type="EMBL" id="SJM30739.1"/>
    </source>
</evidence>
<dbReference type="InterPro" id="IPR029063">
    <property type="entry name" value="SAM-dependent_MTases_sf"/>
</dbReference>
<dbReference type="EMBL" id="FUIG01000023">
    <property type="protein sequence ID" value="SJM30739.1"/>
    <property type="molecule type" value="Genomic_DNA"/>
</dbReference>
<reference evidence="2" key="1">
    <citation type="submission" date="2016-12" db="EMBL/GenBank/DDBJ databases">
        <authorList>
            <person name="Brunel B."/>
        </authorList>
    </citation>
    <scope>NUCLEOTIDE SEQUENCE [LARGE SCALE GENOMIC DNA]</scope>
</reference>